<organism evidence="1 2">
    <name type="scientific">Bifidobacterium catenulatum</name>
    <dbReference type="NCBI Taxonomy" id="1686"/>
    <lineage>
        <taxon>Bacteria</taxon>
        <taxon>Bacillati</taxon>
        <taxon>Actinomycetota</taxon>
        <taxon>Actinomycetes</taxon>
        <taxon>Bifidobacteriales</taxon>
        <taxon>Bifidobacteriaceae</taxon>
        <taxon>Bifidobacterium</taxon>
    </lineage>
</organism>
<dbReference type="AlphaFoldDB" id="A0AAW5ZWN3"/>
<gene>
    <name evidence="1" type="ORF">PL707_04770</name>
</gene>
<proteinExistence type="predicted"/>
<accession>A0AAW5ZWN3</accession>
<reference evidence="1" key="1">
    <citation type="submission" date="2023-01" db="EMBL/GenBank/DDBJ databases">
        <title>Human gut microbiome strain richness.</title>
        <authorList>
            <person name="Chen-Liaw A."/>
        </authorList>
    </citation>
    <scope>NUCLEOTIDE SEQUENCE</scope>
    <source>
        <strain evidence="1">BSD2780120875st1_E5_BSD2780120875b_170604</strain>
    </source>
</reference>
<dbReference type="Proteomes" id="UP001211105">
    <property type="component" value="Unassembled WGS sequence"/>
</dbReference>
<dbReference type="EMBL" id="JAQKGX010000002">
    <property type="protein sequence ID" value="MDB1161596.1"/>
    <property type="molecule type" value="Genomic_DNA"/>
</dbReference>
<name>A0AAW5ZWN3_9BIFI</name>
<evidence type="ECO:0000313" key="1">
    <source>
        <dbReference type="EMBL" id="MDB1161596.1"/>
    </source>
</evidence>
<protein>
    <submittedName>
        <fullName evidence="1">DUF262 domain-containing protein</fullName>
    </submittedName>
</protein>
<comment type="caution">
    <text evidence="1">The sequence shown here is derived from an EMBL/GenBank/DDBJ whole genome shotgun (WGS) entry which is preliminary data.</text>
</comment>
<sequence>MDAGKKILLDLLTGSLRFVVPVYQRRYSWDEVQCRQRMKHTPLPVDMSRLDDTLQTAN</sequence>
<evidence type="ECO:0000313" key="2">
    <source>
        <dbReference type="Proteomes" id="UP001211105"/>
    </source>
</evidence>
<dbReference type="RefSeq" id="WP_195223930.1">
    <property type="nucleotide sequence ID" value="NZ_JADMXZ010000004.1"/>
</dbReference>